<feature type="domain" description="UbiC transcription regulator-associated" evidence="1">
    <location>
        <begin position="1"/>
        <end position="49"/>
    </location>
</feature>
<comment type="caution">
    <text evidence="2">The sequence shown here is derived from an EMBL/GenBank/DDBJ whole genome shotgun (WGS) entry which is preliminary data.</text>
</comment>
<evidence type="ECO:0000313" key="2">
    <source>
        <dbReference type="EMBL" id="MCP2167285.1"/>
    </source>
</evidence>
<dbReference type="InterPro" id="IPR011663">
    <property type="entry name" value="UTRA"/>
</dbReference>
<dbReference type="GO" id="GO:0006355">
    <property type="term" value="P:regulation of DNA-templated transcription"/>
    <property type="evidence" value="ECO:0007669"/>
    <property type="project" value="InterPro"/>
</dbReference>
<dbReference type="GO" id="GO:0003677">
    <property type="term" value="F:DNA binding"/>
    <property type="evidence" value="ECO:0007669"/>
    <property type="project" value="InterPro"/>
</dbReference>
<name>A0AAE3KHG2_9PSEU</name>
<dbReference type="Proteomes" id="UP001206128">
    <property type="component" value="Unassembled WGS sequence"/>
</dbReference>
<dbReference type="Pfam" id="PF07702">
    <property type="entry name" value="UTRA"/>
    <property type="match status" value="1"/>
</dbReference>
<dbReference type="Gene3D" id="3.40.1410.10">
    <property type="entry name" value="Chorismate lyase-like"/>
    <property type="match status" value="1"/>
</dbReference>
<gene>
    <name evidence="2" type="ORF">LX83_004158</name>
</gene>
<reference evidence="2" key="1">
    <citation type="submission" date="2022-06" db="EMBL/GenBank/DDBJ databases">
        <title>Genomic Encyclopedia of Archaeal and Bacterial Type Strains, Phase II (KMG-II): from individual species to whole genera.</title>
        <authorList>
            <person name="Goeker M."/>
        </authorList>
    </citation>
    <scope>NUCLEOTIDE SEQUENCE</scope>
    <source>
        <strain evidence="2">DSM 43935</strain>
    </source>
</reference>
<sequence>MSARLARPDEADLLGLAYGLPVLRVTRLALAEDTPVEVNDMVLAADRYELLYRWAAD</sequence>
<dbReference type="AlphaFoldDB" id="A0AAE3KHG2"/>
<evidence type="ECO:0000313" key="3">
    <source>
        <dbReference type="Proteomes" id="UP001206128"/>
    </source>
</evidence>
<proteinExistence type="predicted"/>
<dbReference type="EMBL" id="JAMTCK010000009">
    <property type="protein sequence ID" value="MCP2167285.1"/>
    <property type="molecule type" value="Genomic_DNA"/>
</dbReference>
<dbReference type="InterPro" id="IPR028978">
    <property type="entry name" value="Chorismate_lyase_/UTRA_dom_sf"/>
</dbReference>
<accession>A0AAE3KHG2</accession>
<evidence type="ECO:0000259" key="1">
    <source>
        <dbReference type="Pfam" id="PF07702"/>
    </source>
</evidence>
<protein>
    <submittedName>
        <fullName evidence="2">UTRA domain-containing protein</fullName>
    </submittedName>
</protein>
<organism evidence="2 3">
    <name type="scientific">Goodfellowiella coeruleoviolacea</name>
    <dbReference type="NCBI Taxonomy" id="334858"/>
    <lineage>
        <taxon>Bacteria</taxon>
        <taxon>Bacillati</taxon>
        <taxon>Actinomycetota</taxon>
        <taxon>Actinomycetes</taxon>
        <taxon>Pseudonocardiales</taxon>
        <taxon>Pseudonocardiaceae</taxon>
        <taxon>Goodfellowiella</taxon>
    </lineage>
</organism>
<keyword evidence="3" id="KW-1185">Reference proteome</keyword>
<dbReference type="SUPFAM" id="SSF64288">
    <property type="entry name" value="Chorismate lyase-like"/>
    <property type="match status" value="1"/>
</dbReference>